<dbReference type="EMBL" id="JABSTU010000006">
    <property type="protein sequence ID" value="KAH8027544.1"/>
    <property type="molecule type" value="Genomic_DNA"/>
</dbReference>
<dbReference type="Pfam" id="PF00098">
    <property type="entry name" value="zf-CCHC"/>
    <property type="match status" value="1"/>
</dbReference>
<evidence type="ECO:0000256" key="3">
    <source>
        <dbReference type="ARBA" id="ARBA00022806"/>
    </source>
</evidence>
<dbReference type="Pfam" id="PF00270">
    <property type="entry name" value="DEAD"/>
    <property type="match status" value="1"/>
</dbReference>
<dbReference type="InterPro" id="IPR050079">
    <property type="entry name" value="DEAD_box_RNA_helicase"/>
</dbReference>
<evidence type="ECO:0000256" key="2">
    <source>
        <dbReference type="ARBA" id="ARBA00022801"/>
    </source>
</evidence>
<comment type="caution">
    <text evidence="8">The sequence shown here is derived from an EMBL/GenBank/DDBJ whole genome shotgun (WGS) entry which is preliminary data.</text>
</comment>
<dbReference type="PROSITE" id="PS50158">
    <property type="entry name" value="ZF_CCHC"/>
    <property type="match status" value="1"/>
</dbReference>
<proteinExistence type="predicted"/>
<dbReference type="GO" id="GO:0003724">
    <property type="term" value="F:RNA helicase activity"/>
    <property type="evidence" value="ECO:0007669"/>
    <property type="project" value="TreeGrafter"/>
</dbReference>
<dbReference type="InterPro" id="IPR011545">
    <property type="entry name" value="DEAD/DEAH_box_helicase_dom"/>
</dbReference>
<dbReference type="VEuPathDB" id="VectorBase:LOC119168310"/>
<evidence type="ECO:0000256" key="1">
    <source>
        <dbReference type="ARBA" id="ARBA00022741"/>
    </source>
</evidence>
<evidence type="ECO:0000256" key="5">
    <source>
        <dbReference type="PROSITE-ProRule" id="PRU00047"/>
    </source>
</evidence>
<dbReference type="GO" id="GO:0005829">
    <property type="term" value="C:cytosol"/>
    <property type="evidence" value="ECO:0007669"/>
    <property type="project" value="TreeGrafter"/>
</dbReference>
<dbReference type="Proteomes" id="UP000821866">
    <property type="component" value="Chromosome 4"/>
</dbReference>
<dbReference type="GO" id="GO:0008270">
    <property type="term" value="F:zinc ion binding"/>
    <property type="evidence" value="ECO:0007669"/>
    <property type="project" value="UniProtKB-KW"/>
</dbReference>
<keyword evidence="5" id="KW-0862">Zinc</keyword>
<keyword evidence="4" id="KW-0067">ATP-binding</keyword>
<dbReference type="PANTHER" id="PTHR47959:SF13">
    <property type="entry name" value="ATP-DEPENDENT RNA HELICASE RHLE"/>
    <property type="match status" value="1"/>
</dbReference>
<dbReference type="SUPFAM" id="SSF52540">
    <property type="entry name" value="P-loop containing nucleoside triphosphate hydrolases"/>
    <property type="match status" value="1"/>
</dbReference>
<dbReference type="InterPro" id="IPR027417">
    <property type="entry name" value="P-loop_NTPase"/>
</dbReference>
<keyword evidence="5" id="KW-0863">Zinc-finger</keyword>
<reference evidence="8" key="2">
    <citation type="submission" date="2021-09" db="EMBL/GenBank/DDBJ databases">
        <authorList>
            <person name="Jia N."/>
            <person name="Wang J."/>
            <person name="Shi W."/>
            <person name="Du L."/>
            <person name="Sun Y."/>
            <person name="Zhan W."/>
            <person name="Jiang J."/>
            <person name="Wang Q."/>
            <person name="Zhang B."/>
            <person name="Ji P."/>
            <person name="Sakyi L.B."/>
            <person name="Cui X."/>
            <person name="Yuan T."/>
            <person name="Jiang B."/>
            <person name="Yang W."/>
            <person name="Lam T.T.-Y."/>
            <person name="Chang Q."/>
            <person name="Ding S."/>
            <person name="Wang X."/>
            <person name="Zhu J."/>
            <person name="Ruan X."/>
            <person name="Zhao L."/>
            <person name="Wei J."/>
            <person name="Que T."/>
            <person name="Du C."/>
            <person name="Cheng J."/>
            <person name="Dai P."/>
            <person name="Han X."/>
            <person name="Huang E."/>
            <person name="Gao Y."/>
            <person name="Liu J."/>
            <person name="Shao H."/>
            <person name="Ye R."/>
            <person name="Li L."/>
            <person name="Wei W."/>
            <person name="Wang X."/>
            <person name="Wang C."/>
            <person name="Huo Q."/>
            <person name="Li W."/>
            <person name="Guo W."/>
            <person name="Chen H."/>
            <person name="Chen S."/>
            <person name="Zhou L."/>
            <person name="Zhou L."/>
            <person name="Ni X."/>
            <person name="Tian J."/>
            <person name="Zhou Y."/>
            <person name="Sheng Y."/>
            <person name="Liu T."/>
            <person name="Pan Y."/>
            <person name="Xia L."/>
            <person name="Li J."/>
            <person name="Zhao F."/>
            <person name="Cao W."/>
        </authorList>
    </citation>
    <scope>NUCLEOTIDE SEQUENCE</scope>
    <source>
        <strain evidence="8">Rmic-2018</strain>
        <tissue evidence="8">Larvae</tissue>
    </source>
</reference>
<feature type="domain" description="Helicase ATP-binding" evidence="7">
    <location>
        <begin position="121"/>
        <end position="229"/>
    </location>
</feature>
<dbReference type="PROSITE" id="PS51192">
    <property type="entry name" value="HELICASE_ATP_BIND_1"/>
    <property type="match status" value="1"/>
</dbReference>
<dbReference type="OrthoDB" id="196131at2759"/>
<gene>
    <name evidence="8" type="ORF">HPB51_007094</name>
</gene>
<keyword evidence="9" id="KW-1185">Reference proteome</keyword>
<evidence type="ECO:0000313" key="9">
    <source>
        <dbReference type="Proteomes" id="UP000821866"/>
    </source>
</evidence>
<keyword evidence="1" id="KW-0547">Nucleotide-binding</keyword>
<name>A0A9J6E0L1_RHIMP</name>
<dbReference type="GO" id="GO:0003676">
    <property type="term" value="F:nucleic acid binding"/>
    <property type="evidence" value="ECO:0007669"/>
    <property type="project" value="InterPro"/>
</dbReference>
<dbReference type="InterPro" id="IPR001878">
    <property type="entry name" value="Znf_CCHC"/>
</dbReference>
<reference evidence="8" key="1">
    <citation type="journal article" date="2020" name="Cell">
        <title>Large-Scale Comparative Analyses of Tick Genomes Elucidate Their Genetic Diversity and Vector Capacities.</title>
        <authorList>
            <consortium name="Tick Genome and Microbiome Consortium (TIGMIC)"/>
            <person name="Jia N."/>
            <person name="Wang J."/>
            <person name="Shi W."/>
            <person name="Du L."/>
            <person name="Sun Y."/>
            <person name="Zhan W."/>
            <person name="Jiang J.F."/>
            <person name="Wang Q."/>
            <person name="Zhang B."/>
            <person name="Ji P."/>
            <person name="Bell-Sakyi L."/>
            <person name="Cui X.M."/>
            <person name="Yuan T.T."/>
            <person name="Jiang B.G."/>
            <person name="Yang W.F."/>
            <person name="Lam T.T."/>
            <person name="Chang Q.C."/>
            <person name="Ding S.J."/>
            <person name="Wang X.J."/>
            <person name="Zhu J.G."/>
            <person name="Ruan X.D."/>
            <person name="Zhao L."/>
            <person name="Wei J.T."/>
            <person name="Ye R.Z."/>
            <person name="Que T.C."/>
            <person name="Du C.H."/>
            <person name="Zhou Y.H."/>
            <person name="Cheng J.X."/>
            <person name="Dai P.F."/>
            <person name="Guo W.B."/>
            <person name="Han X.H."/>
            <person name="Huang E.J."/>
            <person name="Li L.F."/>
            <person name="Wei W."/>
            <person name="Gao Y.C."/>
            <person name="Liu J.Z."/>
            <person name="Shao H.Z."/>
            <person name="Wang X."/>
            <person name="Wang C.C."/>
            <person name="Yang T.C."/>
            <person name="Huo Q.B."/>
            <person name="Li W."/>
            <person name="Chen H.Y."/>
            <person name="Chen S.E."/>
            <person name="Zhou L.G."/>
            <person name="Ni X.B."/>
            <person name="Tian J.H."/>
            <person name="Sheng Y."/>
            <person name="Liu T."/>
            <person name="Pan Y.S."/>
            <person name="Xia L.Y."/>
            <person name="Li J."/>
            <person name="Zhao F."/>
            <person name="Cao W.C."/>
        </authorList>
    </citation>
    <scope>NUCLEOTIDE SEQUENCE</scope>
    <source>
        <strain evidence="8">Rmic-2018</strain>
    </source>
</reference>
<dbReference type="GO" id="GO:0016787">
    <property type="term" value="F:hydrolase activity"/>
    <property type="evidence" value="ECO:0007669"/>
    <property type="project" value="UniProtKB-KW"/>
</dbReference>
<dbReference type="Gene3D" id="3.40.50.300">
    <property type="entry name" value="P-loop containing nucleotide triphosphate hydrolases"/>
    <property type="match status" value="1"/>
</dbReference>
<protein>
    <recommendedName>
        <fullName evidence="10">RNA helicase</fullName>
    </recommendedName>
</protein>
<dbReference type="PANTHER" id="PTHR47959">
    <property type="entry name" value="ATP-DEPENDENT RNA HELICASE RHLE-RELATED"/>
    <property type="match status" value="1"/>
</dbReference>
<organism evidence="8 9">
    <name type="scientific">Rhipicephalus microplus</name>
    <name type="common">Cattle tick</name>
    <name type="synonym">Boophilus microplus</name>
    <dbReference type="NCBI Taxonomy" id="6941"/>
    <lineage>
        <taxon>Eukaryota</taxon>
        <taxon>Metazoa</taxon>
        <taxon>Ecdysozoa</taxon>
        <taxon>Arthropoda</taxon>
        <taxon>Chelicerata</taxon>
        <taxon>Arachnida</taxon>
        <taxon>Acari</taxon>
        <taxon>Parasitiformes</taxon>
        <taxon>Ixodida</taxon>
        <taxon>Ixodoidea</taxon>
        <taxon>Ixodidae</taxon>
        <taxon>Rhipicephalinae</taxon>
        <taxon>Rhipicephalus</taxon>
        <taxon>Boophilus</taxon>
    </lineage>
</organism>
<keyword evidence="2" id="KW-0378">Hydrolase</keyword>
<dbReference type="InterPro" id="IPR014001">
    <property type="entry name" value="Helicase_ATP-bd"/>
</dbReference>
<keyword evidence="5" id="KW-0479">Metal-binding</keyword>
<evidence type="ECO:0000259" key="7">
    <source>
        <dbReference type="PROSITE" id="PS51192"/>
    </source>
</evidence>
<dbReference type="SMART" id="SM00343">
    <property type="entry name" value="ZnF_C2HC"/>
    <property type="match status" value="1"/>
</dbReference>
<evidence type="ECO:0008006" key="10">
    <source>
        <dbReference type="Google" id="ProtNLM"/>
    </source>
</evidence>
<dbReference type="Gene3D" id="4.10.60.10">
    <property type="entry name" value="Zinc finger, CCHC-type"/>
    <property type="match status" value="1"/>
</dbReference>
<dbReference type="InterPro" id="IPR036875">
    <property type="entry name" value="Znf_CCHC_sf"/>
</dbReference>
<accession>A0A9J6E0L1</accession>
<sequence>MSRHYLNPQQEWCSKECFKCGEEGHTSGECPNPDAGGVRGRDFSKDRGYRPRGFLKFQQKGHMANAARTRFCLEWALDSKPMEAPCVSASLPTDEDTLLSTISTATKFDKYNVIPGEKYAVNISLVGRDFIACVQTGSGKTVAFVLPILHTLLSDTGLKNLSYQSVETPKVVVVSPTHEWPTRIAQDAHMCAEEFILKSVLVYRGTSAQHHLTVLSQGCHFLVVTIGLR</sequence>
<feature type="domain" description="CCHC-type" evidence="6">
    <location>
        <begin position="17"/>
        <end position="32"/>
    </location>
</feature>
<dbReference type="SUPFAM" id="SSF57756">
    <property type="entry name" value="Retrovirus zinc finger-like domains"/>
    <property type="match status" value="1"/>
</dbReference>
<keyword evidence="3" id="KW-0347">Helicase</keyword>
<evidence type="ECO:0000256" key="4">
    <source>
        <dbReference type="ARBA" id="ARBA00022840"/>
    </source>
</evidence>
<dbReference type="AlphaFoldDB" id="A0A9J6E0L1"/>
<evidence type="ECO:0000259" key="6">
    <source>
        <dbReference type="PROSITE" id="PS50158"/>
    </source>
</evidence>
<dbReference type="GO" id="GO:0005524">
    <property type="term" value="F:ATP binding"/>
    <property type="evidence" value="ECO:0007669"/>
    <property type="project" value="UniProtKB-KW"/>
</dbReference>
<evidence type="ECO:0000313" key="8">
    <source>
        <dbReference type="EMBL" id="KAH8027544.1"/>
    </source>
</evidence>